<keyword evidence="2 4" id="KW-0238">DNA-binding</keyword>
<dbReference type="InterPro" id="IPR050109">
    <property type="entry name" value="HTH-type_TetR-like_transc_reg"/>
</dbReference>
<dbReference type="RefSeq" id="WP_378283567.1">
    <property type="nucleotide sequence ID" value="NZ_JBHSON010000026.1"/>
</dbReference>
<dbReference type="PANTHER" id="PTHR30055">
    <property type="entry name" value="HTH-TYPE TRANSCRIPTIONAL REGULATOR RUTR"/>
    <property type="match status" value="1"/>
</dbReference>
<dbReference type="SUPFAM" id="SSF46689">
    <property type="entry name" value="Homeodomain-like"/>
    <property type="match status" value="1"/>
</dbReference>
<dbReference type="PROSITE" id="PS50977">
    <property type="entry name" value="HTH_TETR_2"/>
    <property type="match status" value="1"/>
</dbReference>
<dbReference type="EMBL" id="JBHSON010000026">
    <property type="protein sequence ID" value="MFC5747938.1"/>
    <property type="molecule type" value="Genomic_DNA"/>
</dbReference>
<feature type="DNA-binding region" description="H-T-H motif" evidence="4">
    <location>
        <begin position="36"/>
        <end position="55"/>
    </location>
</feature>
<evidence type="ECO:0000313" key="6">
    <source>
        <dbReference type="EMBL" id="MFC5747938.1"/>
    </source>
</evidence>
<dbReference type="InterPro" id="IPR001647">
    <property type="entry name" value="HTH_TetR"/>
</dbReference>
<dbReference type="PROSITE" id="PS01081">
    <property type="entry name" value="HTH_TETR_1"/>
    <property type="match status" value="1"/>
</dbReference>
<sequence length="210" mass="22771">MDSPPPRSRRSPSTVRALVLRAARDLFAEHGYARVSTRQIAQRAGVTQAQVFRHFGSKAALFVEAAYQPFHDFVAGYVRRWAEQGHGADSSAHDTEVFVDGLYRLLLENRALLGAMSGAAAEDAPELAAATASFLREVFDRLQSEVALESGAKGGTTMEPAYAVRFAFALIFGVSVLDQALFPAEDRPGRARIVEEMSGFILRGASIPEA</sequence>
<dbReference type="Pfam" id="PF00440">
    <property type="entry name" value="TetR_N"/>
    <property type="match status" value="1"/>
</dbReference>
<dbReference type="PRINTS" id="PR00455">
    <property type="entry name" value="HTHTETR"/>
</dbReference>
<dbReference type="Gene3D" id="1.10.357.10">
    <property type="entry name" value="Tetracycline Repressor, domain 2"/>
    <property type="match status" value="1"/>
</dbReference>
<evidence type="ECO:0000256" key="2">
    <source>
        <dbReference type="ARBA" id="ARBA00023125"/>
    </source>
</evidence>
<keyword evidence="7" id="KW-1185">Reference proteome</keyword>
<feature type="domain" description="HTH tetR-type" evidence="5">
    <location>
        <begin position="13"/>
        <end position="73"/>
    </location>
</feature>
<keyword evidence="1" id="KW-0805">Transcription regulation</keyword>
<evidence type="ECO:0000313" key="7">
    <source>
        <dbReference type="Proteomes" id="UP001596074"/>
    </source>
</evidence>
<protein>
    <submittedName>
        <fullName evidence="6">TetR/AcrR family transcriptional regulator</fullName>
    </submittedName>
</protein>
<gene>
    <name evidence="6" type="ORF">ACFPZN_20100</name>
</gene>
<name>A0ABW1A2K3_9ACTN</name>
<dbReference type="InterPro" id="IPR023772">
    <property type="entry name" value="DNA-bd_HTH_TetR-type_CS"/>
</dbReference>
<evidence type="ECO:0000256" key="3">
    <source>
        <dbReference type="ARBA" id="ARBA00023163"/>
    </source>
</evidence>
<keyword evidence="3" id="KW-0804">Transcription</keyword>
<comment type="caution">
    <text evidence="6">The sequence shown here is derived from an EMBL/GenBank/DDBJ whole genome shotgun (WGS) entry which is preliminary data.</text>
</comment>
<proteinExistence type="predicted"/>
<organism evidence="6 7">
    <name type="scientific">Actinomadura rugatobispora</name>
    <dbReference type="NCBI Taxonomy" id="1994"/>
    <lineage>
        <taxon>Bacteria</taxon>
        <taxon>Bacillati</taxon>
        <taxon>Actinomycetota</taxon>
        <taxon>Actinomycetes</taxon>
        <taxon>Streptosporangiales</taxon>
        <taxon>Thermomonosporaceae</taxon>
        <taxon>Actinomadura</taxon>
    </lineage>
</organism>
<evidence type="ECO:0000256" key="4">
    <source>
        <dbReference type="PROSITE-ProRule" id="PRU00335"/>
    </source>
</evidence>
<accession>A0ABW1A2K3</accession>
<reference evidence="7" key="1">
    <citation type="journal article" date="2019" name="Int. J. Syst. Evol. Microbiol.">
        <title>The Global Catalogue of Microorganisms (GCM) 10K type strain sequencing project: providing services to taxonomists for standard genome sequencing and annotation.</title>
        <authorList>
            <consortium name="The Broad Institute Genomics Platform"/>
            <consortium name="The Broad Institute Genome Sequencing Center for Infectious Disease"/>
            <person name="Wu L."/>
            <person name="Ma J."/>
        </authorList>
    </citation>
    <scope>NUCLEOTIDE SEQUENCE [LARGE SCALE GENOMIC DNA]</scope>
    <source>
        <strain evidence="7">KCTC 42087</strain>
    </source>
</reference>
<dbReference type="InterPro" id="IPR009057">
    <property type="entry name" value="Homeodomain-like_sf"/>
</dbReference>
<evidence type="ECO:0000259" key="5">
    <source>
        <dbReference type="PROSITE" id="PS50977"/>
    </source>
</evidence>
<evidence type="ECO:0000256" key="1">
    <source>
        <dbReference type="ARBA" id="ARBA00023015"/>
    </source>
</evidence>
<dbReference type="Proteomes" id="UP001596074">
    <property type="component" value="Unassembled WGS sequence"/>
</dbReference>
<dbReference type="PANTHER" id="PTHR30055:SF234">
    <property type="entry name" value="HTH-TYPE TRANSCRIPTIONAL REGULATOR BETI"/>
    <property type="match status" value="1"/>
</dbReference>